<dbReference type="AlphaFoldDB" id="A0A1D1UKN3"/>
<gene>
    <name evidence="2" type="primary">RvY_01571-1</name>
    <name evidence="2" type="synonym">RvY_01571.1</name>
    <name evidence="2" type="ORF">RvY_01571</name>
</gene>
<evidence type="ECO:0000256" key="1">
    <source>
        <dbReference type="SAM" id="Phobius"/>
    </source>
</evidence>
<reference evidence="2 3" key="1">
    <citation type="journal article" date="2016" name="Nat. Commun.">
        <title>Extremotolerant tardigrade genome and improved radiotolerance of human cultured cells by tardigrade-unique protein.</title>
        <authorList>
            <person name="Hashimoto T."/>
            <person name="Horikawa D.D."/>
            <person name="Saito Y."/>
            <person name="Kuwahara H."/>
            <person name="Kozuka-Hata H."/>
            <person name="Shin-I T."/>
            <person name="Minakuchi Y."/>
            <person name="Ohishi K."/>
            <person name="Motoyama A."/>
            <person name="Aizu T."/>
            <person name="Enomoto A."/>
            <person name="Kondo K."/>
            <person name="Tanaka S."/>
            <person name="Hara Y."/>
            <person name="Koshikawa S."/>
            <person name="Sagara H."/>
            <person name="Miura T."/>
            <person name="Yokobori S."/>
            <person name="Miyagawa K."/>
            <person name="Suzuki Y."/>
            <person name="Kubo T."/>
            <person name="Oyama M."/>
            <person name="Kohara Y."/>
            <person name="Fujiyama A."/>
            <person name="Arakawa K."/>
            <person name="Katayama T."/>
            <person name="Toyoda A."/>
            <person name="Kunieda T."/>
        </authorList>
    </citation>
    <scope>NUCLEOTIDE SEQUENCE [LARGE SCALE GENOMIC DNA]</scope>
    <source>
        <strain evidence="2 3">YOKOZUNA-1</strain>
    </source>
</reference>
<dbReference type="OrthoDB" id="10067617at2759"/>
<proteinExistence type="predicted"/>
<dbReference type="EMBL" id="BDGG01000001">
    <property type="protein sequence ID" value="GAU88965.1"/>
    <property type="molecule type" value="Genomic_DNA"/>
</dbReference>
<organism evidence="2 3">
    <name type="scientific">Ramazzottius varieornatus</name>
    <name type="common">Water bear</name>
    <name type="synonym">Tardigrade</name>
    <dbReference type="NCBI Taxonomy" id="947166"/>
    <lineage>
        <taxon>Eukaryota</taxon>
        <taxon>Metazoa</taxon>
        <taxon>Ecdysozoa</taxon>
        <taxon>Tardigrada</taxon>
        <taxon>Eutardigrada</taxon>
        <taxon>Parachela</taxon>
        <taxon>Hypsibioidea</taxon>
        <taxon>Ramazzottiidae</taxon>
        <taxon>Ramazzottius</taxon>
    </lineage>
</organism>
<dbReference type="Proteomes" id="UP000186922">
    <property type="component" value="Unassembled WGS sequence"/>
</dbReference>
<comment type="caution">
    <text evidence="2">The sequence shown here is derived from an EMBL/GenBank/DDBJ whole genome shotgun (WGS) entry which is preliminary data.</text>
</comment>
<name>A0A1D1UKN3_RAMVA</name>
<protein>
    <submittedName>
        <fullName evidence="2">Uncharacterized protein</fullName>
    </submittedName>
</protein>
<evidence type="ECO:0000313" key="2">
    <source>
        <dbReference type="EMBL" id="GAU88965.1"/>
    </source>
</evidence>
<keyword evidence="3" id="KW-1185">Reference proteome</keyword>
<feature type="transmembrane region" description="Helical" evidence="1">
    <location>
        <begin position="75"/>
        <end position="95"/>
    </location>
</feature>
<keyword evidence="1" id="KW-0812">Transmembrane</keyword>
<accession>A0A1D1UKN3</accession>
<keyword evidence="1" id="KW-0472">Membrane</keyword>
<evidence type="ECO:0000313" key="3">
    <source>
        <dbReference type="Proteomes" id="UP000186922"/>
    </source>
</evidence>
<sequence>MDIFFYQYLQARVYRPLAKVVTVKEDCDRLCVAQHIRSLTASGHLDEDCPSIFPHTSEMRFGALSSRKSQFLPKVFYYFLPFLALLLASVCGGQSSMKKERAQLLAVPWQDKHPTESNRFTFEAKTCSISVSPIHAQNEPTKGIFTHFVLAGWTYLAKISFFNGRFSTVEVHKIEVVNDVLHFHMMACTRITHSALEIKAGVCSDREAYLVVLLTKDGITSEPQLLVFKHDDKDPSGEKYVIAHNSQLSSARGVADVSISCVENHAIFAFAASTALSGTTDKEVHSSIRIWSPKTRAVRKVLTVPTENAVSVVTFRSRDCQVHVFAQKTNGKDDVPFDTLIYCVRPTEGSGDWSLELLQAIPLCDVYGVDLYTNNKQELGMFVAISKKSKFHPQCPKSSLALKWTEQRFEVFKNITLDAVADFYYLPTPCCSFLLARHIGAERILTIVGSTESLFDGVLKMEHLTVSDRQYLLISFVGEMHQGALHEVACSKRSPIVQTPAPTTPSQLGRMVRPRGGSIPPTGLLLAPPKPERMILLPPAQPLPQAAALMWHPTDNRVVLPPSQMPLSSFAAANSVRPRMVPVPFQPVPMRYNFTLSFGGRWPSDGVPAPSFQPMPPVQQMMPPQNPPPYGSIFLPSMPVRYLNASRQAFQIPPMIDFRPPGYSPTSVFAQNHPARSNTSGRRTHRPVQYLQHVGRAHSATSFRNHSLPSRSWTPNLRRLNDKLEDFA</sequence>
<keyword evidence="1" id="KW-1133">Transmembrane helix</keyword>